<proteinExistence type="predicted"/>
<evidence type="ECO:0000256" key="1">
    <source>
        <dbReference type="SAM" id="SignalP"/>
    </source>
</evidence>
<keyword evidence="3" id="KW-1185">Reference proteome</keyword>
<reference evidence="2 3" key="1">
    <citation type="submission" date="2024-09" db="EMBL/GenBank/DDBJ databases">
        <authorList>
            <person name="Sun Q."/>
            <person name="Mori K."/>
        </authorList>
    </citation>
    <scope>NUCLEOTIDE SEQUENCE [LARGE SCALE GENOMIC DNA]</scope>
    <source>
        <strain evidence="2 3">NCAIM B.01794</strain>
    </source>
</reference>
<evidence type="ECO:0000313" key="2">
    <source>
        <dbReference type="EMBL" id="MFC0709921.1"/>
    </source>
</evidence>
<name>A0ABV6SK85_AZOPA</name>
<feature type="chain" id="PRO_5047341634" evidence="1">
    <location>
        <begin position="28"/>
        <end position="117"/>
    </location>
</feature>
<protein>
    <submittedName>
        <fullName evidence="2">Uncharacterized protein</fullName>
    </submittedName>
</protein>
<feature type="signal peptide" evidence="1">
    <location>
        <begin position="1"/>
        <end position="27"/>
    </location>
</feature>
<dbReference type="Proteomes" id="UP001589891">
    <property type="component" value="Unassembled WGS sequence"/>
</dbReference>
<comment type="caution">
    <text evidence="2">The sequence shown here is derived from an EMBL/GenBank/DDBJ whole genome shotgun (WGS) entry which is preliminary data.</text>
</comment>
<evidence type="ECO:0000313" key="3">
    <source>
        <dbReference type="Proteomes" id="UP001589891"/>
    </source>
</evidence>
<dbReference type="RefSeq" id="WP_376945395.1">
    <property type="nucleotide sequence ID" value="NZ_CP171449.1"/>
</dbReference>
<organism evidence="2 3">
    <name type="scientific">Azorhizophilus paspali</name>
    <name type="common">Azotobacter paspali</name>
    <dbReference type="NCBI Taxonomy" id="69963"/>
    <lineage>
        <taxon>Bacteria</taxon>
        <taxon>Pseudomonadati</taxon>
        <taxon>Pseudomonadota</taxon>
        <taxon>Gammaproteobacteria</taxon>
        <taxon>Pseudomonadales</taxon>
        <taxon>Pseudomonadaceae</taxon>
        <taxon>Azorhizophilus</taxon>
    </lineage>
</organism>
<dbReference type="EMBL" id="JBHLSS010000058">
    <property type="protein sequence ID" value="MFC0709921.1"/>
    <property type="molecule type" value="Genomic_DNA"/>
</dbReference>
<gene>
    <name evidence="2" type="ORF">ACFFGX_10090</name>
</gene>
<sequence>MKIIDMLQSAGVAATATLLILAAGAMAAHEAHGAELPAPDVTVRNLRTDVKTAHDKWAVATAINTSGVVLEEPIVIIELPDGTEVRHVGPARVEPGDAWRIVEPIPGSTGLKLGGRR</sequence>
<keyword evidence="1" id="KW-0732">Signal</keyword>
<accession>A0ABV6SK85</accession>